<proteinExistence type="inferred from homology"/>
<dbReference type="EMBL" id="QZKU01000061">
    <property type="protein sequence ID" value="RJP22141.1"/>
    <property type="molecule type" value="Genomic_DNA"/>
</dbReference>
<feature type="transmembrane region" description="Helical" evidence="7">
    <location>
        <begin position="130"/>
        <end position="153"/>
    </location>
</feature>
<organism evidence="8 9">
    <name type="scientific">Abyssobacteria bacterium (strain SURF_5)</name>
    <dbReference type="NCBI Taxonomy" id="2093360"/>
    <lineage>
        <taxon>Bacteria</taxon>
        <taxon>Pseudomonadati</taxon>
        <taxon>Candidatus Hydrogenedentota</taxon>
        <taxon>Candidatus Abyssobacteria</taxon>
    </lineage>
</organism>
<feature type="transmembrane region" description="Helical" evidence="7">
    <location>
        <begin position="34"/>
        <end position="56"/>
    </location>
</feature>
<comment type="caution">
    <text evidence="8">The sequence shown here is derived from an EMBL/GenBank/DDBJ whole genome shotgun (WGS) entry which is preliminary data.</text>
</comment>
<feature type="transmembrane region" description="Helical" evidence="7">
    <location>
        <begin position="6"/>
        <end position="27"/>
    </location>
</feature>
<accession>A0A3A4P2S8</accession>
<dbReference type="InterPro" id="IPR001626">
    <property type="entry name" value="ABC_TroCD"/>
</dbReference>
<keyword evidence="5 7" id="KW-0472">Membrane</keyword>
<dbReference type="Gene3D" id="1.10.3470.10">
    <property type="entry name" value="ABC transporter involved in vitamin B12 uptake, BtuC"/>
    <property type="match status" value="1"/>
</dbReference>
<feature type="transmembrane region" description="Helical" evidence="7">
    <location>
        <begin position="250"/>
        <end position="270"/>
    </location>
</feature>
<evidence type="ECO:0000256" key="3">
    <source>
        <dbReference type="ARBA" id="ARBA00022692"/>
    </source>
</evidence>
<feature type="transmembrane region" description="Helical" evidence="7">
    <location>
        <begin position="223"/>
        <end position="244"/>
    </location>
</feature>
<dbReference type="PANTHER" id="PTHR30477:SF19">
    <property type="entry name" value="METAL ABC TRANSPORTER PERMEASE"/>
    <property type="match status" value="1"/>
</dbReference>
<evidence type="ECO:0000313" key="8">
    <source>
        <dbReference type="EMBL" id="RJP22141.1"/>
    </source>
</evidence>
<evidence type="ECO:0000256" key="5">
    <source>
        <dbReference type="ARBA" id="ARBA00023136"/>
    </source>
</evidence>
<protein>
    <submittedName>
        <fullName evidence="8">Metal ABC transporter permease</fullName>
    </submittedName>
</protein>
<keyword evidence="4 7" id="KW-1133">Transmembrane helix</keyword>
<dbReference type="GO" id="GO:0010043">
    <property type="term" value="P:response to zinc ion"/>
    <property type="evidence" value="ECO:0007669"/>
    <property type="project" value="TreeGrafter"/>
</dbReference>
<dbReference type="AlphaFoldDB" id="A0A3A4P2S8"/>
<evidence type="ECO:0000256" key="1">
    <source>
        <dbReference type="ARBA" id="ARBA00004141"/>
    </source>
</evidence>
<evidence type="ECO:0000313" key="9">
    <source>
        <dbReference type="Proteomes" id="UP000265882"/>
    </source>
</evidence>
<feature type="transmembrane region" description="Helical" evidence="7">
    <location>
        <begin position="93"/>
        <end position="110"/>
    </location>
</feature>
<keyword evidence="3 6" id="KW-0812">Transmembrane</keyword>
<feature type="transmembrane region" description="Helical" evidence="7">
    <location>
        <begin position="174"/>
        <end position="190"/>
    </location>
</feature>
<evidence type="ECO:0000256" key="6">
    <source>
        <dbReference type="RuleBase" id="RU003943"/>
    </source>
</evidence>
<evidence type="ECO:0000256" key="2">
    <source>
        <dbReference type="ARBA" id="ARBA00008034"/>
    </source>
</evidence>
<feature type="transmembrane region" description="Helical" evidence="7">
    <location>
        <begin position="62"/>
        <end position="81"/>
    </location>
</feature>
<dbReference type="Proteomes" id="UP000265882">
    <property type="component" value="Unassembled WGS sequence"/>
</dbReference>
<evidence type="ECO:0000256" key="7">
    <source>
        <dbReference type="SAM" id="Phobius"/>
    </source>
</evidence>
<keyword evidence="6" id="KW-0813">Transport</keyword>
<feature type="transmembrane region" description="Helical" evidence="7">
    <location>
        <begin position="196"/>
        <end position="216"/>
    </location>
</feature>
<comment type="subcellular location">
    <subcellularLocation>
        <location evidence="6">Cell membrane</location>
        <topology evidence="6">Multi-pass membrane protein</topology>
    </subcellularLocation>
    <subcellularLocation>
        <location evidence="1">Membrane</location>
        <topology evidence="1">Multi-pass membrane protein</topology>
    </subcellularLocation>
</comment>
<sequence length="288" mass="31181">MNDTLIFMAAPFAACLILTGIHCYLGLHVVSRGVIFVDLALAQVAALGTTLALLLGYELRSPQAYCCSLGFTFVGAAIFSVGRFRDEKVPQEAIIGIVYAVCSAAAILVLDRAPHGHEAITAMLVGSILYVTWPGILKTFIIYALVGVVHYLLRHKFLQISLDAEEAWRKGLSVRWWDFVFYVTFGFVVTSSVQIAGVLLVFSYLVVPAVCAMLFAQRILSRLLIGWTLGFVASAFGMFASVQWDLPTGASVVTAFGIVLLICAAVAWLMSLGRARCFASLDISKAPD</sequence>
<dbReference type="Pfam" id="PF00950">
    <property type="entry name" value="ABC-3"/>
    <property type="match status" value="1"/>
</dbReference>
<dbReference type="GO" id="GO:0043190">
    <property type="term" value="C:ATP-binding cassette (ABC) transporter complex"/>
    <property type="evidence" value="ECO:0007669"/>
    <property type="project" value="InterPro"/>
</dbReference>
<dbReference type="GO" id="GO:0055085">
    <property type="term" value="P:transmembrane transport"/>
    <property type="evidence" value="ECO:0007669"/>
    <property type="project" value="InterPro"/>
</dbReference>
<reference evidence="8 9" key="1">
    <citation type="journal article" date="2017" name="ISME J.">
        <title>Energy and carbon metabolisms in a deep terrestrial subsurface fluid microbial community.</title>
        <authorList>
            <person name="Momper L."/>
            <person name="Jungbluth S.P."/>
            <person name="Lee M.D."/>
            <person name="Amend J.P."/>
        </authorList>
    </citation>
    <scope>NUCLEOTIDE SEQUENCE [LARGE SCALE GENOMIC DNA]</scope>
    <source>
        <strain evidence="8">SURF_5</strain>
    </source>
</reference>
<evidence type="ECO:0000256" key="4">
    <source>
        <dbReference type="ARBA" id="ARBA00022989"/>
    </source>
</evidence>
<name>A0A3A4P2S8_ABYX5</name>
<comment type="similarity">
    <text evidence="2 6">Belongs to the ABC-3 integral membrane protein family.</text>
</comment>
<dbReference type="PANTHER" id="PTHR30477">
    <property type="entry name" value="ABC-TRANSPORTER METAL-BINDING PROTEIN"/>
    <property type="match status" value="1"/>
</dbReference>
<gene>
    <name evidence="8" type="ORF">C4520_08785</name>
</gene>
<dbReference type="SUPFAM" id="SSF81345">
    <property type="entry name" value="ABC transporter involved in vitamin B12 uptake, BtuC"/>
    <property type="match status" value="1"/>
</dbReference>
<dbReference type="InterPro" id="IPR037294">
    <property type="entry name" value="ABC_BtuC-like"/>
</dbReference>